<dbReference type="PRINTS" id="PR00503">
    <property type="entry name" value="BROMODOMAIN"/>
</dbReference>
<dbReference type="GO" id="GO:0006355">
    <property type="term" value="P:regulation of DNA-templated transcription"/>
    <property type="evidence" value="ECO:0007669"/>
    <property type="project" value="TreeGrafter"/>
</dbReference>
<dbReference type="AlphaFoldDB" id="A0AAU9FKB0"/>
<dbReference type="CDD" id="cd05498">
    <property type="entry name" value="Bromo_Brdt_II_like"/>
    <property type="match status" value="1"/>
</dbReference>
<protein>
    <submittedName>
        <fullName evidence="7">Bromodomain-containing protein 2-like</fullName>
    </submittedName>
</protein>
<dbReference type="InterPro" id="IPR001487">
    <property type="entry name" value="Bromodomain"/>
</dbReference>
<dbReference type="PROSITE" id="PS00633">
    <property type="entry name" value="BROMODOMAIN_1"/>
    <property type="match status" value="1"/>
</dbReference>
<feature type="domain" description="Bromo" evidence="6">
    <location>
        <begin position="93"/>
        <end position="165"/>
    </location>
</feature>
<dbReference type="PANTHER" id="PTHR22880">
    <property type="entry name" value="FALZ-RELATED BROMODOMAIN-CONTAINING PROTEINS"/>
    <property type="match status" value="1"/>
</dbReference>
<dbReference type="FunFam" id="1.20.920.10:FF:000003">
    <property type="entry name" value="Bromodomain-containing protein 2"/>
    <property type="match status" value="1"/>
</dbReference>
<feature type="coiled-coil region" evidence="4">
    <location>
        <begin position="335"/>
        <end position="383"/>
    </location>
</feature>
<feature type="region of interest" description="Disordered" evidence="5">
    <location>
        <begin position="290"/>
        <end position="312"/>
    </location>
</feature>
<keyword evidence="4" id="KW-0175">Coiled coil</keyword>
<evidence type="ECO:0000256" key="3">
    <source>
        <dbReference type="PROSITE-ProRule" id="PRU00035"/>
    </source>
</evidence>
<sequence>MDSKRRKVKHVRGGLPEPKSLPRVWSLPEVKLEPGLSALPQVKLEPGLSLPQVKYESGGVKREIRKVKLEPKPNLSDSLKLCYEILKVLFSKKHKAIAWPFYAPVDVVKLGLYDYLDVIKQPMDLGTVKRKMENREYSKVAEFAADMHLIFSNCYKYNPKTHDVVTMCRKLQSLFESLYAQIPSESEDSSDSSSSDSDSSDSSDSESDFSYLDEEVSRKLGIARAKLGMLRSQMSKLTEEQRRLLQELSKQKDTAIKFDAKGSIIDGLIVRLQSQEQKLSAEVLNLKHAIRQDSDNSSDSDSEPSQGNSLESRLDIVKHKGSVVLSKLQDFMAADRQLKSDKNKLQISVQKLNAEQQILAQKRIDLENKMAKINGEISMLMQKKQRQNQACGYNSTWTLGGKPMRVKKPVRGKAVYEN</sequence>
<evidence type="ECO:0000259" key="6">
    <source>
        <dbReference type="PROSITE" id="PS50014"/>
    </source>
</evidence>
<evidence type="ECO:0000256" key="1">
    <source>
        <dbReference type="ARBA" id="ARBA00022737"/>
    </source>
</evidence>
<evidence type="ECO:0000256" key="5">
    <source>
        <dbReference type="SAM" id="MobiDB-lite"/>
    </source>
</evidence>
<dbReference type="EMBL" id="AP029264">
    <property type="protein sequence ID" value="BFF96082.1"/>
    <property type="molecule type" value="Genomic_DNA"/>
</dbReference>
<feature type="compositionally biased region" description="Acidic residues" evidence="5">
    <location>
        <begin position="198"/>
        <end position="211"/>
    </location>
</feature>
<dbReference type="GO" id="GO:0006338">
    <property type="term" value="P:chromatin remodeling"/>
    <property type="evidence" value="ECO:0007669"/>
    <property type="project" value="TreeGrafter"/>
</dbReference>
<evidence type="ECO:0000313" key="7">
    <source>
        <dbReference type="EMBL" id="BFF96082.1"/>
    </source>
</evidence>
<feature type="coiled-coil region" evidence="4">
    <location>
        <begin position="227"/>
        <end position="254"/>
    </location>
</feature>
<reference evidence="7 8" key="1">
    <citation type="submission" date="2024-02" db="EMBL/GenBank/DDBJ databases">
        <title>A chromosome-level genome assembly of Drosophila madeirensis, a fruit fly species endemic to Madeira island.</title>
        <authorList>
            <person name="Tomihara K."/>
            <person name="Llopart A."/>
            <person name="Yamamoto D."/>
        </authorList>
    </citation>
    <scope>NUCLEOTIDE SEQUENCE [LARGE SCALE GENOMIC DNA]</scope>
    <source>
        <strain evidence="7 8">RF1</strain>
    </source>
</reference>
<dbReference type="Pfam" id="PF00439">
    <property type="entry name" value="Bromodomain"/>
    <property type="match status" value="1"/>
</dbReference>
<dbReference type="GO" id="GO:0000785">
    <property type="term" value="C:chromatin"/>
    <property type="evidence" value="ECO:0007669"/>
    <property type="project" value="TreeGrafter"/>
</dbReference>
<proteinExistence type="predicted"/>
<dbReference type="InterPro" id="IPR036427">
    <property type="entry name" value="Bromodomain-like_sf"/>
</dbReference>
<dbReference type="InterPro" id="IPR043509">
    <property type="entry name" value="Bromo_Brdt_II"/>
</dbReference>
<dbReference type="Proteomes" id="UP001500889">
    <property type="component" value="Chromosome U"/>
</dbReference>
<dbReference type="SMART" id="SM00297">
    <property type="entry name" value="BROMO"/>
    <property type="match status" value="1"/>
</dbReference>
<dbReference type="GO" id="GO:0005634">
    <property type="term" value="C:nucleus"/>
    <property type="evidence" value="ECO:0007669"/>
    <property type="project" value="TreeGrafter"/>
</dbReference>
<keyword evidence="2 3" id="KW-0103">Bromodomain</keyword>
<organism evidence="7 8">
    <name type="scientific">Drosophila madeirensis</name>
    <name type="common">Fruit fly</name>
    <dbReference type="NCBI Taxonomy" id="30013"/>
    <lineage>
        <taxon>Eukaryota</taxon>
        <taxon>Metazoa</taxon>
        <taxon>Ecdysozoa</taxon>
        <taxon>Arthropoda</taxon>
        <taxon>Hexapoda</taxon>
        <taxon>Insecta</taxon>
        <taxon>Pterygota</taxon>
        <taxon>Neoptera</taxon>
        <taxon>Endopterygota</taxon>
        <taxon>Diptera</taxon>
        <taxon>Brachycera</taxon>
        <taxon>Muscomorpha</taxon>
        <taxon>Ephydroidea</taxon>
        <taxon>Drosophilidae</taxon>
        <taxon>Drosophila</taxon>
        <taxon>Sophophora</taxon>
    </lineage>
</organism>
<evidence type="ECO:0000256" key="2">
    <source>
        <dbReference type="ARBA" id="ARBA00023117"/>
    </source>
</evidence>
<dbReference type="InterPro" id="IPR050935">
    <property type="entry name" value="Bromo_chromatin_reader"/>
</dbReference>
<dbReference type="Gene3D" id="1.20.920.10">
    <property type="entry name" value="Bromodomain-like"/>
    <property type="match status" value="1"/>
</dbReference>
<evidence type="ECO:0000313" key="8">
    <source>
        <dbReference type="Proteomes" id="UP001500889"/>
    </source>
</evidence>
<dbReference type="PANTHER" id="PTHR22880:SF225">
    <property type="entry name" value="BROMODOMAIN-CONTAINING PROTEIN BET-1-RELATED"/>
    <property type="match status" value="1"/>
</dbReference>
<accession>A0AAU9FKB0</accession>
<dbReference type="SUPFAM" id="SSF47370">
    <property type="entry name" value="Bromodomain"/>
    <property type="match status" value="1"/>
</dbReference>
<gene>
    <name evidence="7" type="ORF">DMAD_13350</name>
</gene>
<keyword evidence="8" id="KW-1185">Reference proteome</keyword>
<keyword evidence="1" id="KW-0677">Repeat</keyword>
<dbReference type="PROSITE" id="PS50014">
    <property type="entry name" value="BROMODOMAIN_2"/>
    <property type="match status" value="1"/>
</dbReference>
<evidence type="ECO:0000256" key="4">
    <source>
        <dbReference type="SAM" id="Coils"/>
    </source>
</evidence>
<name>A0AAU9FKB0_DROMD</name>
<dbReference type="InterPro" id="IPR018359">
    <property type="entry name" value="Bromodomain_CS"/>
</dbReference>
<feature type="region of interest" description="Disordered" evidence="5">
    <location>
        <begin position="184"/>
        <end position="211"/>
    </location>
</feature>